<feature type="compositionally biased region" description="Polar residues" evidence="4">
    <location>
        <begin position="42"/>
        <end position="53"/>
    </location>
</feature>
<comment type="subcellular location">
    <subcellularLocation>
        <location evidence="1">Nucleus</location>
    </subcellularLocation>
</comment>
<name>A0ABD3NKK0_9STRA</name>
<feature type="region of interest" description="Disordered" evidence="4">
    <location>
        <begin position="129"/>
        <end position="236"/>
    </location>
</feature>
<dbReference type="Pfam" id="PF08573">
    <property type="entry name" value="SAE2"/>
    <property type="match status" value="2"/>
</dbReference>
<feature type="compositionally biased region" description="Basic and acidic residues" evidence="4">
    <location>
        <begin position="674"/>
        <end position="684"/>
    </location>
</feature>
<dbReference type="PANTHER" id="PTHR15107">
    <property type="entry name" value="RETINOBLASTOMA BINDING PROTEIN 8"/>
    <property type="match status" value="1"/>
</dbReference>
<dbReference type="PANTHER" id="PTHR15107:SF0">
    <property type="entry name" value="DNA ENDONUCLEASE ACTIVATOR CTP1 C-TERMINAL DOMAIN-CONTAINING PROTEIN"/>
    <property type="match status" value="1"/>
</dbReference>
<dbReference type="InterPro" id="IPR013882">
    <property type="entry name" value="Ctp1_C"/>
</dbReference>
<feature type="compositionally biased region" description="Basic and acidic residues" evidence="4">
    <location>
        <begin position="631"/>
        <end position="642"/>
    </location>
</feature>
<feature type="compositionally biased region" description="Basic and acidic residues" evidence="4">
    <location>
        <begin position="23"/>
        <end position="38"/>
    </location>
</feature>
<gene>
    <name evidence="6" type="ORF">ACHAWO_007835</name>
</gene>
<keyword evidence="7" id="KW-1185">Reference proteome</keyword>
<evidence type="ECO:0000256" key="4">
    <source>
        <dbReference type="SAM" id="MobiDB-lite"/>
    </source>
</evidence>
<reference evidence="6 7" key="1">
    <citation type="submission" date="2024-10" db="EMBL/GenBank/DDBJ databases">
        <title>Updated reference genomes for cyclostephanoid diatoms.</title>
        <authorList>
            <person name="Roberts W.R."/>
            <person name="Alverson A.J."/>
        </authorList>
    </citation>
    <scope>NUCLEOTIDE SEQUENCE [LARGE SCALE GENOMIC DNA]</scope>
    <source>
        <strain evidence="6 7">AJA010-31</strain>
    </source>
</reference>
<dbReference type="InterPro" id="IPR033316">
    <property type="entry name" value="RBBP8-like"/>
</dbReference>
<evidence type="ECO:0000256" key="1">
    <source>
        <dbReference type="ARBA" id="ARBA00004123"/>
    </source>
</evidence>
<feature type="compositionally biased region" description="Basic and acidic residues" evidence="4">
    <location>
        <begin position="607"/>
        <end position="624"/>
    </location>
</feature>
<feature type="compositionally biased region" description="Basic residues" evidence="4">
    <location>
        <begin position="10"/>
        <end position="22"/>
    </location>
</feature>
<feature type="domain" description="DNA endonuclease activator Ctp1 C-terminal" evidence="5">
    <location>
        <begin position="823"/>
        <end position="850"/>
    </location>
</feature>
<keyword evidence="2" id="KW-0227">DNA damage</keyword>
<comment type="caution">
    <text evidence="6">The sequence shown here is derived from an EMBL/GenBank/DDBJ whole genome shotgun (WGS) entry which is preliminary data.</text>
</comment>
<sequence length="854" mass="96433">MANSFLKSLPSHKKRRKLRHRERRSDSQSEHHSQKSAEHTGVNRTNDLATQSTNVRLEVQETLEENNEDESLLSETESCVPGTEFQYPIATLKTNKPSQDEETIGMYSPLSGRAPILGDCKTALDSVEKEERAGDRGAAAAGETNNERVRINLPALNGKKPSVDTAGQSDKNNQLIRFRADDVDGRLGTNQQSKRASVRAATDKSAILDRPDFTVDNTTNNHPSNETSSNTTGEQKTVNRHIRAEINEMTDDKKGERKISSGRNTFGVTDATTAAHQKCGQTPDNRYKAIKEAQKVKTEWVLASTDVQTCIDEIQAAPNASEVDFFSDLDLASFQTTLRKFKSYLVSLSQPTSKQALELNKLPQSEWVFAIFERGIDVSHCNVCFICDMIEHIACGIDDLEGDATKLREFAECVEQAFGFNQHFDQDEAEGRHVFASISKTKEGGSKVMFKREASNLKQVAADPCKEQTINALPPHLDEVSKLFEQYSNHKIQLLLLQLNSTHSTLAKTREGAIQLQKTALDLQDQLQHARIDTEEAESRQTELEAALQKQKYEFEKRLESAERVKEHYKRLLEQKEKELAEAKGTVRQKAMMPDTVHSMTNARLPSKREKSKTPPEGDRYDRHSSKHPRHGADDASRDAKRNRISIEPPECVRSSGKEKDIIHESPPVLPPLKSDDYRQRRQNETNGQRSGQRENENDRNPLGSLTVNSFHRHPINDTARRDMNQPISTRVNQNESNRGPSGGRPIKATSTSKMSSYSSKQQAQITNPYAKRNDFDQYVYKYKEVVRGKTARAALPGHECEECRKFNDAIYAQTGADMPGREQMIKECSRHRSRFVPDFTPAGYWDMDFIDEK</sequence>
<feature type="region of interest" description="Disordered" evidence="4">
    <location>
        <begin position="1"/>
        <end position="53"/>
    </location>
</feature>
<feature type="domain" description="DNA endonuclease activator Ctp1 C-terminal" evidence="5">
    <location>
        <begin position="782"/>
        <end position="813"/>
    </location>
</feature>
<feature type="compositionally biased region" description="Polar residues" evidence="4">
    <location>
        <begin position="726"/>
        <end position="740"/>
    </location>
</feature>
<dbReference type="EMBL" id="JALLPJ020001099">
    <property type="protein sequence ID" value="KAL3776419.1"/>
    <property type="molecule type" value="Genomic_DNA"/>
</dbReference>
<evidence type="ECO:0000313" key="7">
    <source>
        <dbReference type="Proteomes" id="UP001530400"/>
    </source>
</evidence>
<protein>
    <recommendedName>
        <fullName evidence="5">DNA endonuclease activator Ctp1 C-terminal domain-containing protein</fullName>
    </recommendedName>
</protein>
<dbReference type="GO" id="GO:0005634">
    <property type="term" value="C:nucleus"/>
    <property type="evidence" value="ECO:0007669"/>
    <property type="project" value="UniProtKB-SubCell"/>
</dbReference>
<feature type="compositionally biased region" description="Basic and acidic residues" evidence="4">
    <location>
        <begin position="715"/>
        <end position="724"/>
    </location>
</feature>
<proteinExistence type="predicted"/>
<organism evidence="6 7">
    <name type="scientific">Cyclotella atomus</name>
    <dbReference type="NCBI Taxonomy" id="382360"/>
    <lineage>
        <taxon>Eukaryota</taxon>
        <taxon>Sar</taxon>
        <taxon>Stramenopiles</taxon>
        <taxon>Ochrophyta</taxon>
        <taxon>Bacillariophyta</taxon>
        <taxon>Coscinodiscophyceae</taxon>
        <taxon>Thalassiosirophycidae</taxon>
        <taxon>Stephanodiscales</taxon>
        <taxon>Stephanodiscaceae</taxon>
        <taxon>Cyclotella</taxon>
    </lineage>
</organism>
<evidence type="ECO:0000313" key="6">
    <source>
        <dbReference type="EMBL" id="KAL3776419.1"/>
    </source>
</evidence>
<dbReference type="AlphaFoldDB" id="A0ABD3NKK0"/>
<dbReference type="Proteomes" id="UP001530400">
    <property type="component" value="Unassembled WGS sequence"/>
</dbReference>
<feature type="compositionally biased region" description="Polar residues" evidence="4">
    <location>
        <begin position="165"/>
        <end position="175"/>
    </location>
</feature>
<keyword evidence="3" id="KW-0539">Nucleus</keyword>
<feature type="compositionally biased region" description="Low complexity" evidence="4">
    <location>
        <begin position="748"/>
        <end position="765"/>
    </location>
</feature>
<feature type="compositionally biased region" description="Polar residues" evidence="4">
    <location>
        <begin position="215"/>
        <end position="236"/>
    </location>
</feature>
<evidence type="ECO:0000256" key="3">
    <source>
        <dbReference type="ARBA" id="ARBA00023242"/>
    </source>
</evidence>
<evidence type="ECO:0000256" key="2">
    <source>
        <dbReference type="ARBA" id="ARBA00022763"/>
    </source>
</evidence>
<accession>A0ABD3NKK0</accession>
<feature type="region of interest" description="Disordered" evidence="4">
    <location>
        <begin position="581"/>
        <end position="766"/>
    </location>
</feature>
<dbReference type="GO" id="GO:0006974">
    <property type="term" value="P:DNA damage response"/>
    <property type="evidence" value="ECO:0007669"/>
    <property type="project" value="UniProtKB-KW"/>
</dbReference>
<evidence type="ECO:0000259" key="5">
    <source>
        <dbReference type="Pfam" id="PF08573"/>
    </source>
</evidence>